<dbReference type="PROSITE" id="PS51352">
    <property type="entry name" value="THIOREDOXIN_2"/>
    <property type="match status" value="1"/>
</dbReference>
<dbReference type="InterPro" id="IPR013766">
    <property type="entry name" value="Thioredoxin_domain"/>
</dbReference>
<feature type="domain" description="Thioredoxin" evidence="2">
    <location>
        <begin position="1"/>
        <end position="106"/>
    </location>
</feature>
<dbReference type="PANTHER" id="PTHR46115">
    <property type="entry name" value="THIOREDOXIN-LIKE PROTEIN 1"/>
    <property type="match status" value="1"/>
</dbReference>
<dbReference type="AlphaFoldDB" id="A0A8E0VJA3"/>
<accession>A0A8E0VJA3</accession>
<evidence type="ECO:0000256" key="1">
    <source>
        <dbReference type="ARBA" id="ARBA00023157"/>
    </source>
</evidence>
<gene>
    <name evidence="3" type="ORF">FBUS_10698</name>
</gene>
<dbReference type="PRINTS" id="PR00421">
    <property type="entry name" value="THIOREDOXIN"/>
</dbReference>
<comment type="caution">
    <text evidence="3">The sequence shown here is derived from an EMBL/GenBank/DDBJ whole genome shotgun (WGS) entry which is preliminary data.</text>
</comment>
<feature type="non-terminal residue" evidence="3">
    <location>
        <position position="1"/>
    </location>
</feature>
<evidence type="ECO:0000313" key="3">
    <source>
        <dbReference type="EMBL" id="KAA0191456.1"/>
    </source>
</evidence>
<sequence length="106" mass="12374">VICFYWLNQDELELALKESHRRLVVLDFFAEWCGPCKKAIPEFHKIGEDYPEVLCCKVNVDEVENAGEEYNITGMPTFIAFRDGKRIDEVVGGRTELVRKMIEKYK</sequence>
<keyword evidence="4" id="KW-1185">Reference proteome</keyword>
<dbReference type="EMBL" id="LUCM01006328">
    <property type="protein sequence ID" value="KAA0191456.1"/>
    <property type="molecule type" value="Genomic_DNA"/>
</dbReference>
<evidence type="ECO:0000259" key="2">
    <source>
        <dbReference type="PROSITE" id="PS51352"/>
    </source>
</evidence>
<evidence type="ECO:0000313" key="4">
    <source>
        <dbReference type="Proteomes" id="UP000728185"/>
    </source>
</evidence>
<keyword evidence="1" id="KW-1015">Disulfide bond</keyword>
<reference evidence="3" key="1">
    <citation type="submission" date="2019-05" db="EMBL/GenBank/DDBJ databases">
        <title>Annotation for the trematode Fasciolopsis buski.</title>
        <authorList>
            <person name="Choi Y.-J."/>
        </authorList>
    </citation>
    <scope>NUCLEOTIDE SEQUENCE</scope>
    <source>
        <strain evidence="3">HT</strain>
        <tissue evidence="3">Whole worm</tissue>
    </source>
</reference>
<dbReference type="Gene3D" id="3.40.30.10">
    <property type="entry name" value="Glutaredoxin"/>
    <property type="match status" value="1"/>
</dbReference>
<dbReference type="Pfam" id="PF00085">
    <property type="entry name" value="Thioredoxin"/>
    <property type="match status" value="1"/>
</dbReference>
<protein>
    <submittedName>
        <fullName evidence="3">Thioredoxin</fullName>
    </submittedName>
</protein>
<name>A0A8E0VJA3_9TREM</name>
<dbReference type="Proteomes" id="UP000728185">
    <property type="component" value="Unassembled WGS sequence"/>
</dbReference>
<proteinExistence type="predicted"/>
<dbReference type="InterPro" id="IPR036249">
    <property type="entry name" value="Thioredoxin-like_sf"/>
</dbReference>
<dbReference type="SUPFAM" id="SSF52833">
    <property type="entry name" value="Thioredoxin-like"/>
    <property type="match status" value="1"/>
</dbReference>
<dbReference type="OrthoDB" id="2121326at2759"/>
<dbReference type="CDD" id="cd02947">
    <property type="entry name" value="TRX_family"/>
    <property type="match status" value="1"/>
</dbReference>
<organism evidence="3 4">
    <name type="scientific">Fasciolopsis buskii</name>
    <dbReference type="NCBI Taxonomy" id="27845"/>
    <lineage>
        <taxon>Eukaryota</taxon>
        <taxon>Metazoa</taxon>
        <taxon>Spiralia</taxon>
        <taxon>Lophotrochozoa</taxon>
        <taxon>Platyhelminthes</taxon>
        <taxon>Trematoda</taxon>
        <taxon>Digenea</taxon>
        <taxon>Plagiorchiida</taxon>
        <taxon>Echinostomata</taxon>
        <taxon>Echinostomatoidea</taxon>
        <taxon>Fasciolidae</taxon>
        <taxon>Fasciolopsis</taxon>
    </lineage>
</organism>